<organism evidence="2 3">
    <name type="scientific">Candidatus Acidiferrum panamense</name>
    <dbReference type="NCBI Taxonomy" id="2741543"/>
    <lineage>
        <taxon>Bacteria</taxon>
        <taxon>Pseudomonadati</taxon>
        <taxon>Acidobacteriota</taxon>
        <taxon>Terriglobia</taxon>
        <taxon>Candidatus Acidiferrales</taxon>
        <taxon>Candidatus Acidiferrum</taxon>
    </lineage>
</organism>
<dbReference type="InterPro" id="IPR011042">
    <property type="entry name" value="6-blade_b-propeller_TolB-like"/>
</dbReference>
<dbReference type="EMBL" id="JACDQQ010001248">
    <property type="protein sequence ID" value="MBA0085873.1"/>
    <property type="molecule type" value="Genomic_DNA"/>
</dbReference>
<keyword evidence="3" id="KW-1185">Reference proteome</keyword>
<sequence length="170" mass="18228">MTFWLLGLAGLAFLSAAQAQPRGSEQPLPPLVECGTHDELEILCGTRSPEDLEMTPDGKFLIVSQFVNAARGGGAGAGLVLFDPANQTFTRMAVTSEPLKDWGERACPGPIGDRLVPHGISLLKRKNGKIQLYVVNHGGRESIEMFELTEGAATPALVWHGCVVSKQAYN</sequence>
<accession>A0A7V8SXC6</accession>
<protein>
    <submittedName>
        <fullName evidence="2">Uncharacterized protein</fullName>
    </submittedName>
</protein>
<evidence type="ECO:0000256" key="1">
    <source>
        <dbReference type="SAM" id="SignalP"/>
    </source>
</evidence>
<name>A0A7V8SXC6_9BACT</name>
<dbReference type="Gene3D" id="2.120.10.30">
    <property type="entry name" value="TolB, C-terminal domain"/>
    <property type="match status" value="1"/>
</dbReference>
<feature type="signal peptide" evidence="1">
    <location>
        <begin position="1"/>
        <end position="19"/>
    </location>
</feature>
<reference evidence="2" key="1">
    <citation type="submission" date="2020-06" db="EMBL/GenBank/DDBJ databases">
        <title>Legume-microbial interactions unlock mineral nutrients during tropical forest succession.</title>
        <authorList>
            <person name="Epihov D.Z."/>
        </authorList>
    </citation>
    <scope>NUCLEOTIDE SEQUENCE [LARGE SCALE GENOMIC DNA]</scope>
    <source>
        <strain evidence="2">Pan2503</strain>
    </source>
</reference>
<comment type="caution">
    <text evidence="2">The sequence shown here is derived from an EMBL/GenBank/DDBJ whole genome shotgun (WGS) entry which is preliminary data.</text>
</comment>
<evidence type="ECO:0000313" key="2">
    <source>
        <dbReference type="EMBL" id="MBA0085873.1"/>
    </source>
</evidence>
<proteinExistence type="predicted"/>
<dbReference type="Proteomes" id="UP000567293">
    <property type="component" value="Unassembled WGS sequence"/>
</dbReference>
<evidence type="ECO:0000313" key="3">
    <source>
        <dbReference type="Proteomes" id="UP000567293"/>
    </source>
</evidence>
<keyword evidence="1" id="KW-0732">Signal</keyword>
<feature type="chain" id="PRO_5031295864" evidence="1">
    <location>
        <begin position="20"/>
        <end position="170"/>
    </location>
</feature>
<dbReference type="SUPFAM" id="SSF63829">
    <property type="entry name" value="Calcium-dependent phosphotriesterase"/>
    <property type="match status" value="1"/>
</dbReference>
<gene>
    <name evidence="2" type="ORF">HRJ53_12820</name>
</gene>
<dbReference type="AlphaFoldDB" id="A0A7V8SXC6"/>
<feature type="non-terminal residue" evidence="2">
    <location>
        <position position="170"/>
    </location>
</feature>